<accession>A0A2P6N1J5</accession>
<dbReference type="FunFam" id="2.30.30.30:FF:000009">
    <property type="entry name" value="60S ribosomal protein L26"/>
    <property type="match status" value="1"/>
</dbReference>
<protein>
    <recommendedName>
        <fullName evidence="4">KOW domain-containing protein</fullName>
    </recommendedName>
</protein>
<dbReference type="Pfam" id="PF00467">
    <property type="entry name" value="KOW"/>
    <property type="match status" value="1"/>
</dbReference>
<dbReference type="InterPro" id="IPR008991">
    <property type="entry name" value="Translation_prot_SH3-like_sf"/>
</dbReference>
<dbReference type="GO" id="GO:0006412">
    <property type="term" value="P:translation"/>
    <property type="evidence" value="ECO:0007669"/>
    <property type="project" value="InterPro"/>
</dbReference>
<dbReference type="InterPro" id="IPR014722">
    <property type="entry name" value="Rib_uL2_dom2"/>
</dbReference>
<dbReference type="Pfam" id="PF16906">
    <property type="entry name" value="Ribosomal_L26"/>
    <property type="match status" value="1"/>
</dbReference>
<dbReference type="PANTHER" id="PTHR11143">
    <property type="entry name" value="60S RIBOSOMAL PROTEIN L26 FAMILY MEMBER"/>
    <property type="match status" value="1"/>
</dbReference>
<dbReference type="Gene3D" id="2.30.30.30">
    <property type="match status" value="1"/>
</dbReference>
<keyword evidence="3" id="KW-0687">Ribonucleoprotein</keyword>
<dbReference type="OrthoDB" id="1688503at2759"/>
<keyword evidence="6" id="KW-1185">Reference proteome</keyword>
<dbReference type="CDD" id="cd06089">
    <property type="entry name" value="KOW_RPL26"/>
    <property type="match status" value="1"/>
</dbReference>
<dbReference type="InterPro" id="IPR005824">
    <property type="entry name" value="KOW"/>
</dbReference>
<dbReference type="InterPro" id="IPR041988">
    <property type="entry name" value="Ribosomal_uL24_KOW"/>
</dbReference>
<proteinExistence type="inferred from homology"/>
<dbReference type="EMBL" id="MDYQ01000252">
    <property type="protein sequence ID" value="PRP77848.1"/>
    <property type="molecule type" value="Genomic_DNA"/>
</dbReference>
<evidence type="ECO:0000259" key="4">
    <source>
        <dbReference type="SMART" id="SM00739"/>
    </source>
</evidence>
<comment type="similarity">
    <text evidence="1">Belongs to the universal ribosomal protein uL24 family.</text>
</comment>
<comment type="caution">
    <text evidence="5">The sequence shown here is derived from an EMBL/GenBank/DDBJ whole genome shotgun (WGS) entry which is preliminary data.</text>
</comment>
<evidence type="ECO:0000256" key="1">
    <source>
        <dbReference type="ARBA" id="ARBA00010618"/>
    </source>
</evidence>
<sequence length="256" mass="28768">MLALPRFNPVVIQDFGLFSRRLKPAETHPPKQILKDEVQQETQRRNHFSSNSIQKRKLMASPLSKELKEKHNVRSLPIRKDDEVAVVSGHLKGREGKVVAVYRKKWVIHVERIVRDKANGQTVQIGVDPSNVQITKLKIDKDRKELIEKKSAGRNATKGLGKGKVTSAESSTAPAAIPGFEPGFQGSEPRVLTATLYGLGVFRSFTSWVVHNGWYYHMDCMEYLLDAIICTVDILLAAGMMHTSSTLPHCTCVNRW</sequence>
<dbReference type="InterPro" id="IPR005756">
    <property type="entry name" value="Ribosomal_uL24_euk/arc"/>
</dbReference>
<evidence type="ECO:0000313" key="6">
    <source>
        <dbReference type="Proteomes" id="UP000241769"/>
    </source>
</evidence>
<dbReference type="PROSITE" id="PS01108">
    <property type="entry name" value="RIBOSOMAL_L24"/>
    <property type="match status" value="1"/>
</dbReference>
<dbReference type="GO" id="GO:0015934">
    <property type="term" value="C:large ribosomal subunit"/>
    <property type="evidence" value="ECO:0007669"/>
    <property type="project" value="InterPro"/>
</dbReference>
<dbReference type="InParanoid" id="A0A2P6N1J5"/>
<feature type="domain" description="KOW" evidence="4">
    <location>
        <begin position="77"/>
        <end position="104"/>
    </location>
</feature>
<keyword evidence="2" id="KW-0689">Ribosomal protein</keyword>
<dbReference type="STRING" id="1890364.A0A2P6N1J5"/>
<dbReference type="GO" id="GO:0003723">
    <property type="term" value="F:RNA binding"/>
    <property type="evidence" value="ECO:0007669"/>
    <property type="project" value="InterPro"/>
</dbReference>
<evidence type="ECO:0000256" key="3">
    <source>
        <dbReference type="ARBA" id="ARBA00023274"/>
    </source>
</evidence>
<dbReference type="InterPro" id="IPR005825">
    <property type="entry name" value="Ribosomal_uL24_CS"/>
</dbReference>
<dbReference type="GO" id="GO:0003735">
    <property type="term" value="F:structural constituent of ribosome"/>
    <property type="evidence" value="ECO:0007669"/>
    <property type="project" value="InterPro"/>
</dbReference>
<name>A0A2P6N1J5_9EUKA</name>
<organism evidence="5 6">
    <name type="scientific">Planoprotostelium fungivorum</name>
    <dbReference type="NCBI Taxonomy" id="1890364"/>
    <lineage>
        <taxon>Eukaryota</taxon>
        <taxon>Amoebozoa</taxon>
        <taxon>Evosea</taxon>
        <taxon>Variosea</taxon>
        <taxon>Cavosteliida</taxon>
        <taxon>Cavosteliaceae</taxon>
        <taxon>Planoprotostelium</taxon>
    </lineage>
</organism>
<dbReference type="Proteomes" id="UP000241769">
    <property type="component" value="Unassembled WGS sequence"/>
</dbReference>
<dbReference type="AlphaFoldDB" id="A0A2P6N1J5"/>
<evidence type="ECO:0000313" key="5">
    <source>
        <dbReference type="EMBL" id="PRP77848.1"/>
    </source>
</evidence>
<dbReference type="NCBIfam" id="TIGR01080">
    <property type="entry name" value="rplX_A_E"/>
    <property type="match status" value="1"/>
</dbReference>
<gene>
    <name evidence="5" type="ORF">PROFUN_14136</name>
</gene>
<dbReference type="SMART" id="SM00739">
    <property type="entry name" value="KOW"/>
    <property type="match status" value="1"/>
</dbReference>
<evidence type="ECO:0000256" key="2">
    <source>
        <dbReference type="ARBA" id="ARBA00022980"/>
    </source>
</evidence>
<reference evidence="5 6" key="1">
    <citation type="journal article" date="2018" name="Genome Biol. Evol.">
        <title>Multiple Roots of Fruiting Body Formation in Amoebozoa.</title>
        <authorList>
            <person name="Hillmann F."/>
            <person name="Forbes G."/>
            <person name="Novohradska S."/>
            <person name="Ferling I."/>
            <person name="Riege K."/>
            <person name="Groth M."/>
            <person name="Westermann M."/>
            <person name="Marz M."/>
            <person name="Spaller T."/>
            <person name="Winckler T."/>
            <person name="Schaap P."/>
            <person name="Glockner G."/>
        </authorList>
    </citation>
    <scope>NUCLEOTIDE SEQUENCE [LARGE SCALE GENOMIC DNA]</scope>
    <source>
        <strain evidence="5 6">Jena</strain>
    </source>
</reference>
<dbReference type="SUPFAM" id="SSF50104">
    <property type="entry name" value="Translation proteins SH3-like domain"/>
    <property type="match status" value="1"/>
</dbReference>